<keyword evidence="4" id="KW-1185">Reference proteome</keyword>
<dbReference type="InterPro" id="IPR003593">
    <property type="entry name" value="AAA+_ATPase"/>
</dbReference>
<dbReference type="Gene3D" id="1.25.40.10">
    <property type="entry name" value="Tetratricopeptide repeat domain"/>
    <property type="match status" value="1"/>
</dbReference>
<dbReference type="InterPro" id="IPR002182">
    <property type="entry name" value="NB-ARC"/>
</dbReference>
<accession>A0A5N8W1I2</accession>
<dbReference type="Pfam" id="PF13424">
    <property type="entry name" value="TPR_12"/>
    <property type="match status" value="1"/>
</dbReference>
<dbReference type="Gene3D" id="2.40.10.10">
    <property type="entry name" value="Trypsin-like serine proteases"/>
    <property type="match status" value="1"/>
</dbReference>
<evidence type="ECO:0000313" key="3">
    <source>
        <dbReference type="EMBL" id="MPY40726.1"/>
    </source>
</evidence>
<dbReference type="SUPFAM" id="SSF52540">
    <property type="entry name" value="P-loop containing nucleoside triphosphate hydrolases"/>
    <property type="match status" value="1"/>
</dbReference>
<dbReference type="PRINTS" id="PR00364">
    <property type="entry name" value="DISEASERSIST"/>
</dbReference>
<name>A0A5N8W1I2_9ACTN</name>
<dbReference type="Proteomes" id="UP000326979">
    <property type="component" value="Unassembled WGS sequence"/>
</dbReference>
<comment type="caution">
    <text evidence="3">The sequence shown here is derived from an EMBL/GenBank/DDBJ whole genome shotgun (WGS) entry which is preliminary data.</text>
</comment>
<dbReference type="Gene3D" id="3.40.50.300">
    <property type="entry name" value="P-loop containing nucleotide triphosphate hydrolases"/>
    <property type="match status" value="1"/>
</dbReference>
<gene>
    <name evidence="3" type="ORF">FNH04_12645</name>
</gene>
<dbReference type="AlphaFoldDB" id="A0A5N8W1I2"/>
<feature type="coiled-coil region" evidence="1">
    <location>
        <begin position="770"/>
        <end position="797"/>
    </location>
</feature>
<dbReference type="InterPro" id="IPR009003">
    <property type="entry name" value="Peptidase_S1_PA"/>
</dbReference>
<dbReference type="Gene3D" id="1.10.10.10">
    <property type="entry name" value="Winged helix-like DNA-binding domain superfamily/Winged helix DNA-binding domain"/>
    <property type="match status" value="1"/>
</dbReference>
<dbReference type="RefSeq" id="WP_152783504.1">
    <property type="nucleotide sequence ID" value="NZ_BAABEQ010000150.1"/>
</dbReference>
<sequence>MTAETAPTGRAVEVIRRWRDGAWSVGSGCLVGGRLILTAAHNVLGDGRGTVRISVRRREEFDLAADILAADPDQDLAVLRVADHPALADVSTVRYARVDRGRTERVTCWALGYPAWKEHPREGTDVPLRDSSQINGFIAPGSNLRRGLLEFRTDSTPRGTAGGEDSQWHGMSGAVVFSDDAGTDPAAVGVITEHHLPEGSSTLTVTPLTGLIALGEDTPWWWDLGVGNWIDLPRPRTGNGQPATRHMKLRRAATDFTDRARAIVRASALLTDQLADSAPVVVLHGMAGVGKTELATQIAHRLAPTFRHARIQVDLGGTGFEVSTDAAMIQILQAFGLKGDDLPPDAPGRQRVVQDLLRGGPSLLVLDNVAEVPKIVPLLPTAPGSAALLTSRSALPSVKGADRVEVEPLPDVEALRLFERIVGAKRVARERDAAHTIVTLLGGLPLAICITGANLIAPSQSRRPLGVHAELLADERQRISQLEGQLDGEDIGVRSSFEVSYRALREDTRRLFRYLGLLAGADFVSELAAVCAGIGPEDAQRLLGELADRQLVEVGGSTGERYRLHDLLRLYAREHAERTEPAADRQAAVRRSLDWYATRMATWMSRPGAHELPPADAVDWFAEEHLNVRATIRRAYETQEWDLVLSMAESLYGLLFNRSHWEEMESVKAMAVEAARTRHDESAELGSLIHLAEARRALGRHEAAELYARALEIARGRGDQDKEGWILTHFGDFQCDLHRPGDGLRRYAEARAIYRQRGDKGAEIWLAAHMADAYRQLERHEEAARVLTDALEESRRRGDPAEIVWCQWHLALVHDEMGRYADAEEVLAPAVEFHRTRGDRAGLATMLKILGDIHLHAGRPALAREAYGEALELVRSLDVPRRVAELEAALERVPG</sequence>
<dbReference type="InterPro" id="IPR027417">
    <property type="entry name" value="P-loop_NTPase"/>
</dbReference>
<dbReference type="InterPro" id="IPR043504">
    <property type="entry name" value="Peptidase_S1_PA_chymotrypsin"/>
</dbReference>
<dbReference type="InterPro" id="IPR019734">
    <property type="entry name" value="TPR_rpt"/>
</dbReference>
<protein>
    <submittedName>
        <fullName evidence="3">Tetratricopeptide repeat protein</fullName>
    </submittedName>
</protein>
<dbReference type="SMART" id="SM00382">
    <property type="entry name" value="AAA"/>
    <property type="match status" value="1"/>
</dbReference>
<evidence type="ECO:0000259" key="2">
    <source>
        <dbReference type="SMART" id="SM00382"/>
    </source>
</evidence>
<keyword evidence="1" id="KW-0175">Coiled coil</keyword>
<proteinExistence type="predicted"/>
<dbReference type="SUPFAM" id="SSF50494">
    <property type="entry name" value="Trypsin-like serine proteases"/>
    <property type="match status" value="1"/>
</dbReference>
<evidence type="ECO:0000256" key="1">
    <source>
        <dbReference type="SAM" id="Coils"/>
    </source>
</evidence>
<dbReference type="EMBL" id="VJZE01000066">
    <property type="protein sequence ID" value="MPY40726.1"/>
    <property type="molecule type" value="Genomic_DNA"/>
</dbReference>
<dbReference type="InterPro" id="IPR011990">
    <property type="entry name" value="TPR-like_helical_dom_sf"/>
</dbReference>
<dbReference type="SUPFAM" id="SSF48452">
    <property type="entry name" value="TPR-like"/>
    <property type="match status" value="1"/>
</dbReference>
<dbReference type="GO" id="GO:0043531">
    <property type="term" value="F:ADP binding"/>
    <property type="evidence" value="ECO:0007669"/>
    <property type="project" value="InterPro"/>
</dbReference>
<dbReference type="Pfam" id="PF00931">
    <property type="entry name" value="NB-ARC"/>
    <property type="match status" value="1"/>
</dbReference>
<dbReference type="OrthoDB" id="581105at2"/>
<evidence type="ECO:0000313" key="4">
    <source>
        <dbReference type="Proteomes" id="UP000326979"/>
    </source>
</evidence>
<dbReference type="PANTHER" id="PTHR47691:SF3">
    <property type="entry name" value="HTH-TYPE TRANSCRIPTIONAL REGULATOR RV0890C-RELATED"/>
    <property type="match status" value="1"/>
</dbReference>
<organism evidence="3 4">
    <name type="scientific">Streptomyces phyllanthi</name>
    <dbReference type="NCBI Taxonomy" id="1803180"/>
    <lineage>
        <taxon>Bacteria</taxon>
        <taxon>Bacillati</taxon>
        <taxon>Actinomycetota</taxon>
        <taxon>Actinomycetes</taxon>
        <taxon>Kitasatosporales</taxon>
        <taxon>Streptomycetaceae</taxon>
        <taxon>Streptomyces</taxon>
    </lineage>
</organism>
<dbReference type="Pfam" id="PF13365">
    <property type="entry name" value="Trypsin_2"/>
    <property type="match status" value="1"/>
</dbReference>
<feature type="domain" description="AAA+ ATPase" evidence="2">
    <location>
        <begin position="277"/>
        <end position="428"/>
    </location>
</feature>
<dbReference type="PANTHER" id="PTHR47691">
    <property type="entry name" value="REGULATOR-RELATED"/>
    <property type="match status" value="1"/>
</dbReference>
<dbReference type="SMART" id="SM00028">
    <property type="entry name" value="TPR"/>
    <property type="match status" value="3"/>
</dbReference>
<reference evidence="3 4" key="1">
    <citation type="submission" date="2019-07" db="EMBL/GenBank/DDBJ databases">
        <title>New species of Amycolatopsis and Streptomyces.</title>
        <authorList>
            <person name="Duangmal K."/>
            <person name="Teo W.F.A."/>
            <person name="Lipun K."/>
        </authorList>
    </citation>
    <scope>NUCLEOTIDE SEQUENCE [LARGE SCALE GENOMIC DNA]</scope>
    <source>
        <strain evidence="3 4">TISTR 2346</strain>
    </source>
</reference>
<dbReference type="InterPro" id="IPR036388">
    <property type="entry name" value="WH-like_DNA-bd_sf"/>
</dbReference>